<dbReference type="AlphaFoldDB" id="A0A2G5SXP6"/>
<accession>A0A2G5SXP6</accession>
<reference evidence="2" key="1">
    <citation type="submission" date="2017-10" db="EMBL/GenBank/DDBJ databases">
        <title>Rapid genome shrinkage in a self-fertile nematode reveals novel sperm competition proteins.</title>
        <authorList>
            <person name="Yin D."/>
            <person name="Schwarz E.M."/>
            <person name="Thomas C.G."/>
            <person name="Felde R.L."/>
            <person name="Korf I.F."/>
            <person name="Cutter A.D."/>
            <person name="Schartner C.M."/>
            <person name="Ralston E.J."/>
            <person name="Meyer B.J."/>
            <person name="Haag E.S."/>
        </authorList>
    </citation>
    <scope>NUCLEOTIDE SEQUENCE [LARGE SCALE GENOMIC DNA]</scope>
    <source>
        <strain evidence="2">JU1422</strain>
    </source>
</reference>
<dbReference type="EMBL" id="PDUG01000006">
    <property type="protein sequence ID" value="PIC19693.1"/>
    <property type="molecule type" value="Genomic_DNA"/>
</dbReference>
<dbReference type="Proteomes" id="UP000230233">
    <property type="component" value="Chromosome X"/>
</dbReference>
<evidence type="ECO:0000313" key="1">
    <source>
        <dbReference type="EMBL" id="PIC19693.1"/>
    </source>
</evidence>
<protein>
    <submittedName>
        <fullName evidence="1">Uncharacterized protein</fullName>
    </submittedName>
</protein>
<sequence>MKHVKNRQEEGCLIPEFAELKHAEWMKGGDKLKKSTVQLIKNVGCSRMCSVAPLRNNRMKCNVVRLET</sequence>
<comment type="caution">
    <text evidence="1">The sequence shown here is derived from an EMBL/GenBank/DDBJ whole genome shotgun (WGS) entry which is preliminary data.</text>
</comment>
<name>A0A2G5SXP6_9PELO</name>
<evidence type="ECO:0000313" key="2">
    <source>
        <dbReference type="Proteomes" id="UP000230233"/>
    </source>
</evidence>
<gene>
    <name evidence="1" type="primary">Cnig_chr_X.g25151</name>
    <name evidence="1" type="ORF">B9Z55_025151</name>
</gene>
<keyword evidence="2" id="KW-1185">Reference proteome</keyword>
<proteinExistence type="predicted"/>
<organism evidence="1 2">
    <name type="scientific">Caenorhabditis nigoni</name>
    <dbReference type="NCBI Taxonomy" id="1611254"/>
    <lineage>
        <taxon>Eukaryota</taxon>
        <taxon>Metazoa</taxon>
        <taxon>Ecdysozoa</taxon>
        <taxon>Nematoda</taxon>
        <taxon>Chromadorea</taxon>
        <taxon>Rhabditida</taxon>
        <taxon>Rhabditina</taxon>
        <taxon>Rhabditomorpha</taxon>
        <taxon>Rhabditoidea</taxon>
        <taxon>Rhabditidae</taxon>
        <taxon>Peloderinae</taxon>
        <taxon>Caenorhabditis</taxon>
    </lineage>
</organism>